<evidence type="ECO:0000313" key="2">
    <source>
        <dbReference type="Proteomes" id="UP001062846"/>
    </source>
</evidence>
<comment type="caution">
    <text evidence="1">The sequence shown here is derived from an EMBL/GenBank/DDBJ whole genome shotgun (WGS) entry which is preliminary data.</text>
</comment>
<dbReference type="Proteomes" id="UP001062846">
    <property type="component" value="Chromosome 7"/>
</dbReference>
<sequence>MGCKRDGGLGIRKAKNSNVALIAKLGWKMHTDRDIFYWYSRWNEVLDEATQESREEWINDHVRSQEYFSGGIPNPLDYHICYHSFFF</sequence>
<organism evidence="1 2">
    <name type="scientific">Rhododendron molle</name>
    <name type="common">Chinese azalea</name>
    <name type="synonym">Azalea mollis</name>
    <dbReference type="NCBI Taxonomy" id="49168"/>
    <lineage>
        <taxon>Eukaryota</taxon>
        <taxon>Viridiplantae</taxon>
        <taxon>Streptophyta</taxon>
        <taxon>Embryophyta</taxon>
        <taxon>Tracheophyta</taxon>
        <taxon>Spermatophyta</taxon>
        <taxon>Magnoliopsida</taxon>
        <taxon>eudicotyledons</taxon>
        <taxon>Gunneridae</taxon>
        <taxon>Pentapetalae</taxon>
        <taxon>asterids</taxon>
        <taxon>Ericales</taxon>
        <taxon>Ericaceae</taxon>
        <taxon>Ericoideae</taxon>
        <taxon>Rhodoreae</taxon>
        <taxon>Rhododendron</taxon>
    </lineage>
</organism>
<keyword evidence="2" id="KW-1185">Reference proteome</keyword>
<reference evidence="1" key="1">
    <citation type="submission" date="2022-02" db="EMBL/GenBank/DDBJ databases">
        <title>Plant Genome Project.</title>
        <authorList>
            <person name="Zhang R.-G."/>
        </authorList>
    </citation>
    <scope>NUCLEOTIDE SEQUENCE</scope>
    <source>
        <strain evidence="1">AT1</strain>
    </source>
</reference>
<name>A0ACC0MV14_RHOML</name>
<accession>A0ACC0MV14</accession>
<protein>
    <submittedName>
        <fullName evidence="1">Uncharacterized protein</fullName>
    </submittedName>
</protein>
<gene>
    <name evidence="1" type="ORF">RHMOL_Rhmol07G0000900</name>
</gene>
<evidence type="ECO:0000313" key="1">
    <source>
        <dbReference type="EMBL" id="KAI8544893.1"/>
    </source>
</evidence>
<proteinExistence type="predicted"/>
<dbReference type="EMBL" id="CM046394">
    <property type="protein sequence ID" value="KAI8544893.1"/>
    <property type="molecule type" value="Genomic_DNA"/>
</dbReference>